<reference evidence="2" key="1">
    <citation type="submission" date="2021-03" db="EMBL/GenBank/DDBJ databases">
        <title>Acanthopleuribacteraceae sp. M133.</title>
        <authorList>
            <person name="Wang G."/>
        </authorList>
    </citation>
    <scope>NUCLEOTIDE SEQUENCE</scope>
    <source>
        <strain evidence="2">M133</strain>
    </source>
</reference>
<gene>
    <name evidence="2" type="ORF">J3U87_25075</name>
</gene>
<evidence type="ECO:0000313" key="3">
    <source>
        <dbReference type="Proteomes" id="UP000663929"/>
    </source>
</evidence>
<keyword evidence="1" id="KW-0472">Membrane</keyword>
<name>A0A8A4TFK3_SULCO</name>
<evidence type="ECO:0000256" key="1">
    <source>
        <dbReference type="SAM" id="Phobius"/>
    </source>
</evidence>
<keyword evidence="1" id="KW-0812">Transmembrane</keyword>
<protein>
    <submittedName>
        <fullName evidence="2">Uncharacterized protein</fullName>
    </submittedName>
</protein>
<feature type="transmembrane region" description="Helical" evidence="1">
    <location>
        <begin position="42"/>
        <end position="63"/>
    </location>
</feature>
<evidence type="ECO:0000313" key="2">
    <source>
        <dbReference type="EMBL" id="QTD48869.1"/>
    </source>
</evidence>
<feature type="transmembrane region" description="Helical" evidence="1">
    <location>
        <begin position="16"/>
        <end position="35"/>
    </location>
</feature>
<dbReference type="Proteomes" id="UP000663929">
    <property type="component" value="Chromosome"/>
</dbReference>
<sequence length="160" mass="17781">MNNSISESELLEHLNYLSSVFFTMMGIACALMASLSFFSNKLIIALLLVAVPGAFLLLIYIFWKGRLLKRMGLSTLIFGRRFPFQEDGFMEMVMSQAMTISFQATLVSIIFMYSISANRPVAEPLPADFCLLTIAAILTGSYGISYLVQYRLGSREGSDA</sequence>
<dbReference type="EMBL" id="CP071793">
    <property type="protein sequence ID" value="QTD48869.1"/>
    <property type="molecule type" value="Genomic_DNA"/>
</dbReference>
<accession>A0A8A4TFK3</accession>
<organism evidence="2 3">
    <name type="scientific">Sulfidibacter corallicola</name>
    <dbReference type="NCBI Taxonomy" id="2818388"/>
    <lineage>
        <taxon>Bacteria</taxon>
        <taxon>Pseudomonadati</taxon>
        <taxon>Acidobacteriota</taxon>
        <taxon>Holophagae</taxon>
        <taxon>Acanthopleuribacterales</taxon>
        <taxon>Acanthopleuribacteraceae</taxon>
        <taxon>Sulfidibacter</taxon>
    </lineage>
</organism>
<dbReference type="AlphaFoldDB" id="A0A8A4TFK3"/>
<feature type="transmembrane region" description="Helical" evidence="1">
    <location>
        <begin position="125"/>
        <end position="148"/>
    </location>
</feature>
<proteinExistence type="predicted"/>
<feature type="transmembrane region" description="Helical" evidence="1">
    <location>
        <begin position="93"/>
        <end position="113"/>
    </location>
</feature>
<dbReference type="RefSeq" id="WP_237378519.1">
    <property type="nucleotide sequence ID" value="NZ_CP071793.1"/>
</dbReference>
<dbReference type="KEGG" id="scor:J3U87_25075"/>
<keyword evidence="3" id="KW-1185">Reference proteome</keyword>
<keyword evidence="1" id="KW-1133">Transmembrane helix</keyword>